<keyword evidence="4" id="KW-1185">Reference proteome</keyword>
<dbReference type="Proteomes" id="UP001575105">
    <property type="component" value="Unassembled WGS sequence"/>
</dbReference>
<feature type="transmembrane region" description="Helical" evidence="1">
    <location>
        <begin position="52"/>
        <end position="75"/>
    </location>
</feature>
<feature type="domain" description="DUF6868" evidence="2">
    <location>
        <begin position="1"/>
        <end position="79"/>
    </location>
</feature>
<organism evidence="3 4">
    <name type="scientific">Natronomicrosphaera hydrolytica</name>
    <dbReference type="NCBI Taxonomy" id="3242702"/>
    <lineage>
        <taxon>Bacteria</taxon>
        <taxon>Pseudomonadati</taxon>
        <taxon>Planctomycetota</taxon>
        <taxon>Phycisphaerae</taxon>
        <taxon>Phycisphaerales</taxon>
        <taxon>Phycisphaeraceae</taxon>
        <taxon>Natronomicrosphaera</taxon>
    </lineage>
</organism>
<evidence type="ECO:0000313" key="3">
    <source>
        <dbReference type="EMBL" id="MFA9479630.1"/>
    </source>
</evidence>
<name>A0ABV4U7Q8_9BACT</name>
<keyword evidence="1" id="KW-0812">Transmembrane</keyword>
<evidence type="ECO:0000256" key="1">
    <source>
        <dbReference type="SAM" id="Phobius"/>
    </source>
</evidence>
<dbReference type="Pfam" id="PF21742">
    <property type="entry name" value="DUF6868"/>
    <property type="match status" value="1"/>
</dbReference>
<accession>A0ABV4U7Q8</accession>
<evidence type="ECO:0000313" key="4">
    <source>
        <dbReference type="Proteomes" id="UP001575105"/>
    </source>
</evidence>
<evidence type="ECO:0000259" key="2">
    <source>
        <dbReference type="Pfam" id="PF21742"/>
    </source>
</evidence>
<sequence>MDIEVVRHVLIWSFVINVGILMLWFGIFWGAREWLYGMHGRWFRLSPERFDFAHYLGMSIYKVGNILFNFVPWIALHIVA</sequence>
<keyword evidence="1" id="KW-0472">Membrane</keyword>
<dbReference type="RefSeq" id="WP_425346555.1">
    <property type="nucleotide sequence ID" value="NZ_JBGUBD010000010.1"/>
</dbReference>
<comment type="caution">
    <text evidence="3">The sequence shown here is derived from an EMBL/GenBank/DDBJ whole genome shotgun (WGS) entry which is preliminary data.</text>
</comment>
<protein>
    <submittedName>
        <fullName evidence="3">DUF6868 family protein</fullName>
    </submittedName>
</protein>
<feature type="transmembrane region" description="Helical" evidence="1">
    <location>
        <begin position="12"/>
        <end position="31"/>
    </location>
</feature>
<dbReference type="EMBL" id="JBGUBD010000010">
    <property type="protein sequence ID" value="MFA9479630.1"/>
    <property type="molecule type" value="Genomic_DNA"/>
</dbReference>
<dbReference type="InterPro" id="IPR049220">
    <property type="entry name" value="DUF6868"/>
</dbReference>
<reference evidence="3 4" key="1">
    <citation type="submission" date="2024-08" db="EMBL/GenBank/DDBJ databases">
        <title>Whole-genome sequencing of halo(alkali)philic microorganisms from hypersaline lakes.</title>
        <authorList>
            <person name="Sorokin D.Y."/>
            <person name="Merkel A.Y."/>
            <person name="Messina E."/>
            <person name="Yakimov M."/>
        </authorList>
    </citation>
    <scope>NUCLEOTIDE SEQUENCE [LARGE SCALE GENOMIC DNA]</scope>
    <source>
        <strain evidence="3 4">AB-hyl4</strain>
    </source>
</reference>
<keyword evidence="1" id="KW-1133">Transmembrane helix</keyword>
<proteinExistence type="predicted"/>
<gene>
    <name evidence="3" type="ORF">ACERK3_15180</name>
</gene>